<dbReference type="RefSeq" id="WP_092902387.1">
    <property type="nucleotide sequence ID" value="NZ_FOZS01000001.1"/>
</dbReference>
<proteinExistence type="predicted"/>
<dbReference type="EMBL" id="FOZS01000001">
    <property type="protein sequence ID" value="SFS48716.1"/>
    <property type="molecule type" value="Genomic_DNA"/>
</dbReference>
<dbReference type="InterPro" id="IPR058341">
    <property type="entry name" value="DUF8028"/>
</dbReference>
<gene>
    <name evidence="3" type="ORF">SAMN04488556_1066</name>
</gene>
<feature type="transmembrane region" description="Helical" evidence="2">
    <location>
        <begin position="71"/>
        <end position="88"/>
    </location>
</feature>
<feature type="transmembrane region" description="Helical" evidence="2">
    <location>
        <begin position="39"/>
        <end position="59"/>
    </location>
</feature>
<organism evidence="3 4">
    <name type="scientific">Halostagnicola kamekurae</name>
    <dbReference type="NCBI Taxonomy" id="619731"/>
    <lineage>
        <taxon>Archaea</taxon>
        <taxon>Methanobacteriati</taxon>
        <taxon>Methanobacteriota</taxon>
        <taxon>Stenosarchaea group</taxon>
        <taxon>Halobacteria</taxon>
        <taxon>Halobacteriales</taxon>
        <taxon>Natrialbaceae</taxon>
        <taxon>Halostagnicola</taxon>
    </lineage>
</organism>
<dbReference type="OrthoDB" id="340775at2157"/>
<dbReference type="AlphaFoldDB" id="A0A1I6Q8B6"/>
<keyword evidence="4" id="KW-1185">Reference proteome</keyword>
<evidence type="ECO:0000256" key="2">
    <source>
        <dbReference type="SAM" id="Phobius"/>
    </source>
</evidence>
<dbReference type="Pfam" id="PF26071">
    <property type="entry name" value="DUF8028"/>
    <property type="match status" value="1"/>
</dbReference>
<evidence type="ECO:0000313" key="3">
    <source>
        <dbReference type="EMBL" id="SFS48716.1"/>
    </source>
</evidence>
<feature type="region of interest" description="Disordered" evidence="1">
    <location>
        <begin position="1"/>
        <end position="25"/>
    </location>
</feature>
<reference evidence="4" key="1">
    <citation type="submission" date="2016-10" db="EMBL/GenBank/DDBJ databases">
        <authorList>
            <person name="Varghese N."/>
            <person name="Submissions S."/>
        </authorList>
    </citation>
    <scope>NUCLEOTIDE SEQUENCE [LARGE SCALE GENOMIC DNA]</scope>
    <source>
        <strain evidence="4">DSM 22427</strain>
    </source>
</reference>
<keyword evidence="2" id="KW-1133">Transmembrane helix</keyword>
<sequence length="94" mass="10373">MSNQSPHDRRRTSSGESVDGQEATQRPLERYLPSVAKPIRVASFWLAIILPFVYIPLLLTGLSNGPETGTFLALLGCNLGALYVGHSYRIEDEL</sequence>
<name>A0A1I6Q8B6_9EURY</name>
<accession>A0A1I6Q8B6</accession>
<keyword evidence="2" id="KW-0472">Membrane</keyword>
<evidence type="ECO:0000256" key="1">
    <source>
        <dbReference type="SAM" id="MobiDB-lite"/>
    </source>
</evidence>
<protein>
    <submittedName>
        <fullName evidence="3">Uncharacterized protein</fullName>
    </submittedName>
</protein>
<dbReference type="Proteomes" id="UP000199199">
    <property type="component" value="Unassembled WGS sequence"/>
</dbReference>
<keyword evidence="2" id="KW-0812">Transmembrane</keyword>
<evidence type="ECO:0000313" key="4">
    <source>
        <dbReference type="Proteomes" id="UP000199199"/>
    </source>
</evidence>